<dbReference type="EMBL" id="CM044707">
    <property type="protein sequence ID" value="KAI5652336.1"/>
    <property type="molecule type" value="Genomic_DNA"/>
</dbReference>
<sequence>MPSDGYEEENSKKVTLNFKAMNILYYAIEPQEYNHTTSSSSSNSSSAAVVKIGALLTATCSRRSSPPLVARVSRNSSNEVLLKRENDERKRKQSENAKIKLTTSTKLTYRLREKRDFSLKYSSEWRTQSKDPWGDYAQYSTYNYTPSVYLSPPRPNLEELVSSNAPSNTVTLRDIEKQVMMFPMFMDDEDETAPGLKESTPKRFQELLLNTSVVEESTNDECLLGKKSEFEEGEPEKENESLLEIQMNHIEERQETKLETIEKNEEVNSLTNEDNSFLVKKTLRVQASQKQPKENDEERRHLMKFKGNFKNAKRKRHLYYGKLRITKKSSLGGPGDDGLRPSLNRLYLSYHTSFMKSIPSSSFCLHAKGLNPIFSLFF</sequence>
<keyword evidence="2" id="KW-1185">Reference proteome</keyword>
<reference evidence="2" key="1">
    <citation type="journal article" date="2023" name="Nat. Plants">
        <title>Single-cell RNA sequencing provides a high-resolution roadmap for understanding the multicellular compartmentation of specialized metabolism.</title>
        <authorList>
            <person name="Sun S."/>
            <person name="Shen X."/>
            <person name="Li Y."/>
            <person name="Li Y."/>
            <person name="Wang S."/>
            <person name="Li R."/>
            <person name="Zhang H."/>
            <person name="Shen G."/>
            <person name="Guo B."/>
            <person name="Wei J."/>
            <person name="Xu J."/>
            <person name="St-Pierre B."/>
            <person name="Chen S."/>
            <person name="Sun C."/>
        </authorList>
    </citation>
    <scope>NUCLEOTIDE SEQUENCE [LARGE SCALE GENOMIC DNA]</scope>
</reference>
<name>A0ACB9ZYI5_CATRO</name>
<dbReference type="Proteomes" id="UP001060085">
    <property type="component" value="Linkage Group LG07"/>
</dbReference>
<protein>
    <submittedName>
        <fullName evidence="1">Uncharacterized protein</fullName>
    </submittedName>
</protein>
<gene>
    <name evidence="1" type="ORF">M9H77_29523</name>
</gene>
<organism evidence="1 2">
    <name type="scientific">Catharanthus roseus</name>
    <name type="common">Madagascar periwinkle</name>
    <name type="synonym">Vinca rosea</name>
    <dbReference type="NCBI Taxonomy" id="4058"/>
    <lineage>
        <taxon>Eukaryota</taxon>
        <taxon>Viridiplantae</taxon>
        <taxon>Streptophyta</taxon>
        <taxon>Embryophyta</taxon>
        <taxon>Tracheophyta</taxon>
        <taxon>Spermatophyta</taxon>
        <taxon>Magnoliopsida</taxon>
        <taxon>eudicotyledons</taxon>
        <taxon>Gunneridae</taxon>
        <taxon>Pentapetalae</taxon>
        <taxon>asterids</taxon>
        <taxon>lamiids</taxon>
        <taxon>Gentianales</taxon>
        <taxon>Apocynaceae</taxon>
        <taxon>Rauvolfioideae</taxon>
        <taxon>Vinceae</taxon>
        <taxon>Catharanthinae</taxon>
        <taxon>Catharanthus</taxon>
    </lineage>
</organism>
<evidence type="ECO:0000313" key="2">
    <source>
        <dbReference type="Proteomes" id="UP001060085"/>
    </source>
</evidence>
<proteinExistence type="predicted"/>
<evidence type="ECO:0000313" key="1">
    <source>
        <dbReference type="EMBL" id="KAI5652336.1"/>
    </source>
</evidence>
<accession>A0ACB9ZYI5</accession>
<comment type="caution">
    <text evidence="1">The sequence shown here is derived from an EMBL/GenBank/DDBJ whole genome shotgun (WGS) entry which is preliminary data.</text>
</comment>